<gene>
    <name evidence="1" type="ORF">VITISV_028161</name>
</gene>
<proteinExistence type="predicted"/>
<dbReference type="PANTHER" id="PTHR11439:SF483">
    <property type="entry name" value="PEPTIDE SYNTHASE GLIP-LIKE, PUTATIVE (AFU_ORTHOLOGUE AFUA_3G12920)-RELATED"/>
    <property type="match status" value="1"/>
</dbReference>
<sequence>MASHYQANPRMMHWKAVKRILRYLKGTKDYSLCYQDVNWAGDLDECKSTSGYIFLLNDGVISWKSKKQTCIVLSTMKTQFIASLTVVQEVVWLKRFLKSLGIIKDVFGPTTIYSDKQAKIAYAKDPKYHGRSKHIDTKNSFIRDIIARKDVIMKYLPTREMVVDPFTKSISRDMFSARVKSLGLRRL</sequence>
<evidence type="ECO:0008006" key="2">
    <source>
        <dbReference type="Google" id="ProtNLM"/>
    </source>
</evidence>
<protein>
    <recommendedName>
        <fullName evidence="2">Retrovirus-related Pol polyprotein from transposon TNT 1-94</fullName>
    </recommendedName>
</protein>
<accession>A5CBL4</accession>
<dbReference type="CDD" id="cd09272">
    <property type="entry name" value="RNase_HI_RT_Ty1"/>
    <property type="match status" value="1"/>
</dbReference>
<organism evidence="1">
    <name type="scientific">Vitis vinifera</name>
    <name type="common">Grape</name>
    <dbReference type="NCBI Taxonomy" id="29760"/>
    <lineage>
        <taxon>Eukaryota</taxon>
        <taxon>Viridiplantae</taxon>
        <taxon>Streptophyta</taxon>
        <taxon>Embryophyta</taxon>
        <taxon>Tracheophyta</taxon>
        <taxon>Spermatophyta</taxon>
        <taxon>Magnoliopsida</taxon>
        <taxon>eudicotyledons</taxon>
        <taxon>Gunneridae</taxon>
        <taxon>Pentapetalae</taxon>
        <taxon>rosids</taxon>
        <taxon>Vitales</taxon>
        <taxon>Vitaceae</taxon>
        <taxon>Viteae</taxon>
        <taxon>Vitis</taxon>
    </lineage>
</organism>
<name>A5CBL4_VITVI</name>
<dbReference type="EMBL" id="AM489173">
    <property type="protein sequence ID" value="CAN66573.1"/>
    <property type="molecule type" value="Genomic_DNA"/>
</dbReference>
<reference evidence="1" key="1">
    <citation type="journal article" date="2007" name="PLoS ONE">
        <title>The first genome sequence of an elite grapevine cultivar (Pinot noir Vitis vinifera L.): coping with a highly heterozygous genome.</title>
        <authorList>
            <person name="Velasco R."/>
            <person name="Zharkikh A."/>
            <person name="Troggio M."/>
            <person name="Cartwright D.A."/>
            <person name="Cestaro A."/>
            <person name="Pruss D."/>
            <person name="Pindo M."/>
            <person name="FitzGerald L.M."/>
            <person name="Vezzulli S."/>
            <person name="Reid J."/>
            <person name="Malacarne G."/>
            <person name="Iliev D."/>
            <person name="Coppola G."/>
            <person name="Wardell B."/>
            <person name="Micheletti D."/>
            <person name="Macalma T."/>
            <person name="Facci M."/>
            <person name="Mitchell J.T."/>
            <person name="Perazzolli M."/>
            <person name="Eldredge G."/>
            <person name="Gatto P."/>
            <person name="Oyzerski R."/>
            <person name="Moretto M."/>
            <person name="Gutin N."/>
            <person name="Stefanini M."/>
            <person name="Chen Y."/>
            <person name="Segala C."/>
            <person name="Davenport C."/>
            <person name="Dematte L."/>
            <person name="Mraz A."/>
            <person name="Battilana J."/>
            <person name="Stormo K."/>
            <person name="Costa F."/>
            <person name="Tao Q."/>
            <person name="Si-Ammour A."/>
            <person name="Harkins T."/>
            <person name="Lackey A."/>
            <person name="Perbost C."/>
            <person name="Taillon B."/>
            <person name="Stella A."/>
            <person name="Solovyev V."/>
            <person name="Fawcett J.A."/>
            <person name="Sterck L."/>
            <person name="Vandepoele K."/>
            <person name="Grando S.M."/>
            <person name="Toppo S."/>
            <person name="Moser C."/>
            <person name="Lanchbury J."/>
            <person name="Bogden R."/>
            <person name="Skolnick M."/>
            <person name="Sgaramella V."/>
            <person name="Bhatnagar S.K."/>
            <person name="Fontana P."/>
            <person name="Gutin A."/>
            <person name="Van de Peer Y."/>
            <person name="Salamini F."/>
            <person name="Viola R."/>
        </authorList>
    </citation>
    <scope>NUCLEOTIDE SEQUENCE</scope>
</reference>
<evidence type="ECO:0000313" key="1">
    <source>
        <dbReference type="EMBL" id="CAN66573.1"/>
    </source>
</evidence>
<dbReference type="AlphaFoldDB" id="A5CBL4"/>
<dbReference type="PANTHER" id="PTHR11439">
    <property type="entry name" value="GAG-POL-RELATED RETROTRANSPOSON"/>
    <property type="match status" value="1"/>
</dbReference>